<keyword evidence="1" id="KW-0472">Membrane</keyword>
<dbReference type="InterPro" id="IPR038921">
    <property type="entry name" value="YOR389W-like"/>
</dbReference>
<dbReference type="PANTHER" id="PTHR35204:SF1">
    <property type="entry name" value="ENTEROTOXIN"/>
    <property type="match status" value="1"/>
</dbReference>
<organism evidence="2 3">
    <name type="scientific">Komagataella pastoris</name>
    <name type="common">Yeast</name>
    <name type="synonym">Pichia pastoris</name>
    <dbReference type="NCBI Taxonomy" id="4922"/>
    <lineage>
        <taxon>Eukaryota</taxon>
        <taxon>Fungi</taxon>
        <taxon>Dikarya</taxon>
        <taxon>Ascomycota</taxon>
        <taxon>Saccharomycotina</taxon>
        <taxon>Pichiomycetes</taxon>
        <taxon>Pichiales</taxon>
        <taxon>Pichiaceae</taxon>
        <taxon>Komagataella</taxon>
    </lineage>
</organism>
<reference evidence="2 3" key="1">
    <citation type="submission" date="2016-02" db="EMBL/GenBank/DDBJ databases">
        <title>Comparative genomic and transcriptomic foundation for Pichia pastoris.</title>
        <authorList>
            <person name="Love K.R."/>
            <person name="Shah K.A."/>
            <person name="Whittaker C.A."/>
            <person name="Wu J."/>
            <person name="Bartlett M.C."/>
            <person name="Ma D."/>
            <person name="Leeson R.L."/>
            <person name="Priest M."/>
            <person name="Young S.K."/>
            <person name="Love J.C."/>
        </authorList>
    </citation>
    <scope>NUCLEOTIDE SEQUENCE [LARGE SCALE GENOMIC DNA]</scope>
    <source>
        <strain evidence="2 3">ATCC 28485</strain>
    </source>
</reference>
<proteinExistence type="predicted"/>
<name>A0A1B2JI82_PICPA</name>
<keyword evidence="1" id="KW-0812">Transmembrane</keyword>
<dbReference type="Proteomes" id="UP000094565">
    <property type="component" value="Chromosome 4"/>
</dbReference>
<evidence type="ECO:0000313" key="2">
    <source>
        <dbReference type="EMBL" id="ANZ77757.1"/>
    </source>
</evidence>
<sequence length="532" mass="60178">MFNDWLSNHHKISIIIATQILVILLLVWDIQSQTMFSALQGNSSPPLPYKLKSTVDMDLGNASIIFNMIHDLFDVKGSSIHPNGMSIVLASLPKGTTLYHTSCDTTDLASPEYYAFNYEVSYNFRPIKGTGMKNRDVDFGTGTTFNSVTPLCFGDRRLISLKLTRDLNRLLLLDGNSAAKTTAGNMDSQLLLAGRNLSDIVNEDILAREICETYDIDGIIRMEADFEIILCNLQEYHIYSNVSLQYISETSGLSVSDTATLLKLKNYQHLEVATKDHAFIPLEIDILSLVTPINRQPFNIDPYKRRLLDSSPNLVRSMRQEVHKALKMPRKNTKTSTNSWKALISRCMDKYTPFLLSLQNYTAAETNIAVFANRAYLLLGNHVIRYLDSSVADLDIRYKQAIENAVDDMTIPTFPIHSDTEVLIHRALQVVVEHIVTLLFDAHHDLAMHKKTKNLASFDLAPLHGRLSEAIAMLDWASFYRCQKCSAGHVCMTPNWGPFPSYGTLRNSFYTDKEKIRRISRDLSCVSFEDAW</sequence>
<keyword evidence="3" id="KW-1185">Reference proteome</keyword>
<dbReference type="OrthoDB" id="10261782at2759"/>
<accession>A0A1B2JI82</accession>
<protein>
    <submittedName>
        <fullName evidence="2">BA75_04401T0</fullName>
    </submittedName>
</protein>
<evidence type="ECO:0000256" key="1">
    <source>
        <dbReference type="SAM" id="Phobius"/>
    </source>
</evidence>
<gene>
    <name evidence="2" type="ORF">ATY40_BA7504401</name>
</gene>
<dbReference type="EMBL" id="CP014587">
    <property type="protein sequence ID" value="ANZ77757.1"/>
    <property type="molecule type" value="Genomic_DNA"/>
</dbReference>
<keyword evidence="1" id="KW-1133">Transmembrane helix</keyword>
<dbReference type="PANTHER" id="PTHR35204">
    <property type="entry name" value="YALI0A21131P"/>
    <property type="match status" value="1"/>
</dbReference>
<dbReference type="AlphaFoldDB" id="A0A1B2JI82"/>
<feature type="transmembrane region" description="Helical" evidence="1">
    <location>
        <begin position="12"/>
        <end position="30"/>
    </location>
</feature>
<evidence type="ECO:0000313" key="3">
    <source>
        <dbReference type="Proteomes" id="UP000094565"/>
    </source>
</evidence>